<dbReference type="PANTHER" id="PTHR30302:SF1">
    <property type="entry name" value="HYDROGENASE 2 MATURATION PROTEASE"/>
    <property type="match status" value="1"/>
</dbReference>
<keyword evidence="6" id="KW-1185">Reference proteome</keyword>
<evidence type="ECO:0000256" key="3">
    <source>
        <dbReference type="ARBA" id="ARBA00022750"/>
    </source>
</evidence>
<protein>
    <recommendedName>
        <fullName evidence="7">Hydrogenase maturation protease</fullName>
    </recommendedName>
</protein>
<dbReference type="RefSeq" id="WP_229932649.1">
    <property type="nucleotide sequence ID" value="NZ_CAJHOF010000006.1"/>
</dbReference>
<dbReference type="SUPFAM" id="SSF53163">
    <property type="entry name" value="HybD-like"/>
    <property type="match status" value="1"/>
</dbReference>
<name>A0ABM8Q5G0_9BACT</name>
<proteinExistence type="inferred from homology"/>
<dbReference type="EMBL" id="CAJHOF010000006">
    <property type="protein sequence ID" value="CAD7288114.1"/>
    <property type="molecule type" value="Genomic_DNA"/>
</dbReference>
<sequence length="149" mass="16748">MKKAILCVGNELRGDDAIGIELGKLIEREYSDYKVFYGYDTPEDEVYAIKTYEPDLVLIIDAAVGDDDSLEAEFMQNEAGIAFNTHTLPIHILARFIGEFCPKVLFLALFIKPENFAGIRQGLSNHGEKILKAGFEKFKQLNSILNTKD</sequence>
<evidence type="ECO:0000256" key="2">
    <source>
        <dbReference type="ARBA" id="ARBA00022670"/>
    </source>
</evidence>
<dbReference type="InterPro" id="IPR000671">
    <property type="entry name" value="Peptidase_A31"/>
</dbReference>
<evidence type="ECO:0000256" key="4">
    <source>
        <dbReference type="ARBA" id="ARBA00022801"/>
    </source>
</evidence>
<organism evidence="5 6">
    <name type="scientific">Campylobacter majalis</name>
    <dbReference type="NCBI Taxonomy" id="2790656"/>
    <lineage>
        <taxon>Bacteria</taxon>
        <taxon>Pseudomonadati</taxon>
        <taxon>Campylobacterota</taxon>
        <taxon>Epsilonproteobacteria</taxon>
        <taxon>Campylobacterales</taxon>
        <taxon>Campylobacteraceae</taxon>
        <taxon>Campylobacter</taxon>
    </lineage>
</organism>
<evidence type="ECO:0000313" key="6">
    <source>
        <dbReference type="Proteomes" id="UP000789803"/>
    </source>
</evidence>
<keyword evidence="2" id="KW-0645">Protease</keyword>
<keyword evidence="4" id="KW-0378">Hydrolase</keyword>
<dbReference type="NCBIfam" id="TIGR00072">
    <property type="entry name" value="hydrog_prot"/>
    <property type="match status" value="1"/>
</dbReference>
<evidence type="ECO:0000313" key="5">
    <source>
        <dbReference type="EMBL" id="CAD7288114.1"/>
    </source>
</evidence>
<comment type="similarity">
    <text evidence="1">Belongs to the peptidase A31 family.</text>
</comment>
<evidence type="ECO:0008006" key="7">
    <source>
        <dbReference type="Google" id="ProtNLM"/>
    </source>
</evidence>
<reference evidence="5 6" key="1">
    <citation type="submission" date="2020-11" db="EMBL/GenBank/DDBJ databases">
        <authorList>
            <person name="Peeters C."/>
        </authorList>
    </citation>
    <scope>NUCLEOTIDE SEQUENCE [LARGE SCALE GENOMIC DNA]</scope>
    <source>
        <strain evidence="5 6">LMG 7974</strain>
    </source>
</reference>
<comment type="caution">
    <text evidence="5">The sequence shown here is derived from an EMBL/GenBank/DDBJ whole genome shotgun (WGS) entry which is preliminary data.</text>
</comment>
<dbReference type="PANTHER" id="PTHR30302">
    <property type="entry name" value="HYDROGENASE 1 MATURATION PROTEASE"/>
    <property type="match status" value="1"/>
</dbReference>
<dbReference type="Proteomes" id="UP000789803">
    <property type="component" value="Unassembled WGS sequence"/>
</dbReference>
<accession>A0ABM8Q5G0</accession>
<dbReference type="InterPro" id="IPR023430">
    <property type="entry name" value="Pept_HybD-like_dom_sf"/>
</dbReference>
<dbReference type="Gene3D" id="3.40.50.1450">
    <property type="entry name" value="HybD-like"/>
    <property type="match status" value="1"/>
</dbReference>
<gene>
    <name evidence="5" type="ORF">LMG7974_00840</name>
</gene>
<keyword evidence="3" id="KW-0064">Aspartyl protease</keyword>
<evidence type="ECO:0000256" key="1">
    <source>
        <dbReference type="ARBA" id="ARBA00006814"/>
    </source>
</evidence>